<feature type="compositionally biased region" description="Basic and acidic residues" evidence="2">
    <location>
        <begin position="194"/>
        <end position="211"/>
    </location>
</feature>
<protein>
    <submittedName>
        <fullName evidence="3">Uncharacterized protein</fullName>
    </submittedName>
</protein>
<keyword evidence="4" id="KW-1185">Reference proteome</keyword>
<dbReference type="InterPro" id="IPR036514">
    <property type="entry name" value="SGNH_hydro_sf"/>
</dbReference>
<dbReference type="SUPFAM" id="SSF52266">
    <property type="entry name" value="SGNH hydrolase"/>
    <property type="match status" value="1"/>
</dbReference>
<feature type="region of interest" description="Disordered" evidence="2">
    <location>
        <begin position="411"/>
        <end position="483"/>
    </location>
</feature>
<dbReference type="OrthoDB" id="5982992at2759"/>
<gene>
    <name evidence="3" type="ORF">PACLA_8A074908</name>
</gene>
<dbReference type="EMBL" id="CACRXK020009597">
    <property type="protein sequence ID" value="CAB4017552.1"/>
    <property type="molecule type" value="Genomic_DNA"/>
</dbReference>
<feature type="compositionally biased region" description="Polar residues" evidence="2">
    <location>
        <begin position="213"/>
        <end position="222"/>
    </location>
</feature>
<name>A0A6S7JLW6_PARCT</name>
<sequence length="2694" mass="302675">MKSDHPKYKPIKAKSKVKVCTNKNTSKTKLSTTPSAKVAKQQNININNIQECAQRVSNLEEVVARIDKEAVNSDAKLSSLSDTLFQSLADRVQNEMSILRKAFDEKVLQYDERTNKAELEVKKLQGRLGSLIEEKNQLSKKIRSLEKSNKSLSDQVEELQNNAKVDVVQGEPGSVVQNELNINVTDRDESEVLITKEESGPILSKEAHPSESGDPNEQTVENQGGKKVNDQESLEEYDFVFLCDSNRKFINTQLLCPNSTVKIIPCGTSSQAIKIISSPRFQVNEALIINTGVNDVEHLTLDEVIQKQLEMVDTARKAFPGKKIIVSSVTPRDDDFDEDIRAINRTIQSEISNFADVIYVNNDNLRDRVLYFDRKHLNRNRGVRKFAANIKKAIRVASGVVDNKPRYASYHSDDLHQIRPDDRAQYPQPHYPSFHSDDLHHIRPDDRAPYPQPRYSSYHSDDLHQIRPEDRAPYPQHRYGSSVNPLLRPEDLLRKRYGIATQSTEVSKEHETKKENGINDVFSQLSTLNKQKPDRAWRNSGGITVLVKSELRKGIRFFDKESNEQFVWWKLDKDFFHMKRDLFLCSVYIPPQNSPRERRLDCDHFQSLQENIYKFSKLGSIILCGDFNARIGNLDDYIKNTSVLEDFFPSTCSFNNGSIEIESRNSKDNHCNSYGKQLAELCCGNDLILLNGRTKGDHIGQFTCQTYNGASVVDYTIVSSEVMREIKYFTVSEITHFSHHCFLSFGLETESYLPLGTEKTLQLSPLPMSFIWNDALKTTLRENLNNTCILNEMNTLFQFPQDQDVDSLVNEFTNIIIKVSRKVIKIKNRRFSKKKQRSTMQNKKWFDKSCHLLKNELRNLGSLLSRFPDNNFLRHKFFSTKKEYKRLVKRLKRNFKNELLSKIQSMEEYNPKEFWKLVKSIKSNNPNDIEDEISPVVWYDYFKNLNEKKATPENSRNETQFVRDYRLWAVKSDNILDAPISVHEVCASAKKLKNKKSSAGDVISNEIIKIAVEVHATNFVKLFNHVLFHGTFPHMWSEGYIVPLYKSGCRSDPGNYRGICISSCLGKFFTSILNYRLNTFLEEHEILNKNQIGFRYGFRTSDHILVLKTLIDSYKLHKKPLFACFIDFRKAYDSVWREGLFFKLIQYGCSKNFVRILLSMYSSVKYKVKLPSGSTPVFSSNIGLKQGCNMSPSLFNVFINDIPELLNTSNCDPVHLGTTKVNCLLYADDLVLLSNSRLGLQESLAKLQSYVERWKLEINLKKSKVLIFGSKSQRSLYITSKWCLGGKLLQCVDDSGYARKHEARHSSRFRQDYGFHRYKLILKSRLNADGISRQGRRLDGRGGEDSDSGNSRNAQEASTGVADVRGKGVLKSLPSFETFQLGEIDGGVEFKVTEDCHVTVDKTGTLYQLSSSPPDCVNLANLLDVVLPKGKAHFEFTNFMTLERIIIRTFSLDTATKQVKMAAAYTGTATLIKDILTVSNIRVSLSFVWTQSQKFTFDIGGTFSVGDVPVNMRLIRNEEGYNFAATVTENLNAAAISRMFKQEDSFLPPTSLEGELKKAKFDKFEVIKPRIRAVFSDGYGFLFGGSIRILDWDPFDVNILINKPSDVPTTATIAVFTKTFSISKMLKDLFKMDISSVPVLGSAEVRNLAFSLSTGDVQTPLMVLDIGSQEIFDKPYRKGLKVSFEIPIAKIYVATSICISPKLITLTILQNGELNLGHVIREFLPNSNIIATTGGKTKLKNWPPFIPDPLSIALVSFHLEASKPTSSWTLTKMNMKLKMADVLSLFDNKIHFNDLELELNYVKGNDPSTYGVVLGRVSLGPKTTPSPRVDVRIPFPFKNDEISFTFTDFNVKSVVEALAGPNVFPKDFPELFEHIQLDKIALAFDDKGSVKTVSVDASIPGVWPIFGEFSIGNVGIHFEYGKKTSSGGDGRSTTQSTWRVVVKGKIVIATCTIKIDADFGTDLLSFSAKGAECSVSIGDVLEKIQLNSKMLPPMISGFTILNPKLRIAWQRTGDNKGSKSIAFAATTSLFHESKVELALIRHGGSSAVVAGFAVEANAISEISFLSSLGLTDVAVVYVSKKIPISPYEFLNPSFKRYIQGSPGSPDIPEFEGLTIYARFVPKADNMLGHILRKGVEKDGSLKAKGDKEPEITVKISFPALIFELELKLGSEGLQIGSVSGWRFTYMKLIISKRLIGLSLKAKINLDSKNPISIDSTFTGEVSFTFTATVSISLLWEGEWKNPLGISKRLTVRRMALSLGINLVTLIPSFGITGAISVDVPSEAGKPPIDVGLTLCIDPSAPDQAVFDLHFTRLLLEDLINLFAGKVVKLPKKLATVGFPEEVQIYFSISGNPDCFGKRYDPGVKIHGTIQIPFLNIRARIELGIALPPSSFRLDASLELDPIIYLGGLLKVVDADTDSKGPHLKMLITETLSELMIGGSCRVEIFGAMISVKLQINSQKFFFEGRLNLWNLFQVYLLVDISMAKTSPSVHVIGKMQNDLFAKLKQKATQAIQSGAKAINKKIEGAQQKISDAQHEVNKLLGYINYHKRKIEDAKRECRNAPWYRKYICIGTAGKLIYHGSIIAGLWIAHKAATLVLKAADLFLEGVKGIIKVGADVLQKLVNAALSIIDIQYVRFEVEMSAVTKKFNFEARIVILGWTFNPSFRIDFSSSKTANEGINSVGKSISDQTMAKVKK</sequence>
<evidence type="ECO:0000256" key="2">
    <source>
        <dbReference type="SAM" id="MobiDB-lite"/>
    </source>
</evidence>
<dbReference type="SUPFAM" id="SSF56672">
    <property type="entry name" value="DNA/RNA polymerases"/>
    <property type="match status" value="1"/>
</dbReference>
<dbReference type="Gene3D" id="3.30.70.270">
    <property type="match status" value="1"/>
</dbReference>
<dbReference type="PANTHER" id="PTHR19446">
    <property type="entry name" value="REVERSE TRANSCRIPTASES"/>
    <property type="match status" value="1"/>
</dbReference>
<dbReference type="Gene3D" id="3.40.50.1110">
    <property type="entry name" value="SGNH hydrolase"/>
    <property type="match status" value="1"/>
</dbReference>
<dbReference type="Proteomes" id="UP001152795">
    <property type="component" value="Unassembled WGS sequence"/>
</dbReference>
<feature type="compositionally biased region" description="Low complexity" evidence="2">
    <location>
        <begin position="21"/>
        <end position="33"/>
    </location>
</feature>
<dbReference type="Pfam" id="PF00078">
    <property type="entry name" value="RVT_1"/>
    <property type="match status" value="1"/>
</dbReference>
<comment type="caution">
    <text evidence="3">The sequence shown here is derived from an EMBL/GenBank/DDBJ whole genome shotgun (WGS) entry which is preliminary data.</text>
</comment>
<evidence type="ECO:0000313" key="3">
    <source>
        <dbReference type="EMBL" id="CAB4017552.1"/>
    </source>
</evidence>
<dbReference type="Gene3D" id="3.60.10.10">
    <property type="entry name" value="Endonuclease/exonuclease/phosphatase"/>
    <property type="match status" value="1"/>
</dbReference>
<dbReference type="PROSITE" id="PS50878">
    <property type="entry name" value="RT_POL"/>
    <property type="match status" value="1"/>
</dbReference>
<feature type="compositionally biased region" description="Basic residues" evidence="2">
    <location>
        <begin position="8"/>
        <end position="17"/>
    </location>
</feature>
<dbReference type="InterPro" id="IPR043128">
    <property type="entry name" value="Rev_trsase/Diguanyl_cyclase"/>
</dbReference>
<feature type="region of interest" description="Disordered" evidence="2">
    <location>
        <begin position="1"/>
        <end position="34"/>
    </location>
</feature>
<proteinExistence type="predicted"/>
<feature type="compositionally biased region" description="Basic and acidic residues" evidence="2">
    <location>
        <begin position="459"/>
        <end position="472"/>
    </location>
</feature>
<dbReference type="CDD" id="cd01650">
    <property type="entry name" value="RT_nLTR_like"/>
    <property type="match status" value="1"/>
</dbReference>
<feature type="coiled-coil region" evidence="1">
    <location>
        <begin position="114"/>
        <end position="162"/>
    </location>
</feature>
<evidence type="ECO:0000313" key="4">
    <source>
        <dbReference type="Proteomes" id="UP001152795"/>
    </source>
</evidence>
<reference evidence="3" key="1">
    <citation type="submission" date="2020-04" db="EMBL/GenBank/DDBJ databases">
        <authorList>
            <person name="Alioto T."/>
            <person name="Alioto T."/>
            <person name="Gomez Garrido J."/>
        </authorList>
    </citation>
    <scope>NUCLEOTIDE SEQUENCE</scope>
    <source>
        <strain evidence="3">A484AB</strain>
    </source>
</reference>
<keyword evidence="1" id="KW-0175">Coiled coil</keyword>
<evidence type="ECO:0000256" key="1">
    <source>
        <dbReference type="SAM" id="Coils"/>
    </source>
</evidence>
<organism evidence="3 4">
    <name type="scientific">Paramuricea clavata</name>
    <name type="common">Red gorgonian</name>
    <name type="synonym">Violescent sea-whip</name>
    <dbReference type="NCBI Taxonomy" id="317549"/>
    <lineage>
        <taxon>Eukaryota</taxon>
        <taxon>Metazoa</taxon>
        <taxon>Cnidaria</taxon>
        <taxon>Anthozoa</taxon>
        <taxon>Octocorallia</taxon>
        <taxon>Malacalcyonacea</taxon>
        <taxon>Plexauridae</taxon>
        <taxon>Paramuricea</taxon>
    </lineage>
</organism>
<feature type="compositionally biased region" description="Basic and acidic residues" evidence="2">
    <location>
        <begin position="435"/>
        <end position="448"/>
    </location>
</feature>
<feature type="compositionally biased region" description="Polar residues" evidence="2">
    <location>
        <begin position="1348"/>
        <end position="1358"/>
    </location>
</feature>
<dbReference type="InterPro" id="IPR036691">
    <property type="entry name" value="Endo/exonu/phosph_ase_sf"/>
</dbReference>
<dbReference type="InterPro" id="IPR000477">
    <property type="entry name" value="RT_dom"/>
</dbReference>
<dbReference type="InterPro" id="IPR043502">
    <property type="entry name" value="DNA/RNA_pol_sf"/>
</dbReference>
<accession>A0A6S7JLW6</accession>
<feature type="region of interest" description="Disordered" evidence="2">
    <location>
        <begin position="1333"/>
        <end position="1360"/>
    </location>
</feature>
<feature type="region of interest" description="Disordered" evidence="2">
    <location>
        <begin position="193"/>
        <end position="228"/>
    </location>
</feature>
<dbReference type="SUPFAM" id="SSF56219">
    <property type="entry name" value="DNase I-like"/>
    <property type="match status" value="1"/>
</dbReference>
<feature type="compositionally biased region" description="Basic and acidic residues" evidence="2">
    <location>
        <begin position="411"/>
        <end position="424"/>
    </location>
</feature>